<dbReference type="EMBL" id="PIPL01000001">
    <property type="protein sequence ID" value="RUO26250.1"/>
    <property type="molecule type" value="Genomic_DNA"/>
</dbReference>
<protein>
    <submittedName>
        <fullName evidence="4">YjbH domain-containing protein</fullName>
    </submittedName>
</protein>
<evidence type="ECO:0000256" key="1">
    <source>
        <dbReference type="SAM" id="SignalP"/>
    </source>
</evidence>
<reference evidence="4 5" key="1">
    <citation type="journal article" date="2011" name="Front. Microbiol.">
        <title>Genomic signatures of strain selection and enhancement in Bacillus atrophaeus var. globigii, a historical biowarfare simulant.</title>
        <authorList>
            <person name="Gibbons H.S."/>
            <person name="Broomall S.M."/>
            <person name="McNew L.A."/>
            <person name="Daligault H."/>
            <person name="Chapman C."/>
            <person name="Bruce D."/>
            <person name="Karavis M."/>
            <person name="Krepps M."/>
            <person name="McGregor P.A."/>
            <person name="Hong C."/>
            <person name="Park K.H."/>
            <person name="Akmal A."/>
            <person name="Feldman A."/>
            <person name="Lin J.S."/>
            <person name="Chang W.E."/>
            <person name="Higgs B.W."/>
            <person name="Demirev P."/>
            <person name="Lindquist J."/>
            <person name="Liem A."/>
            <person name="Fochler E."/>
            <person name="Read T.D."/>
            <person name="Tapia R."/>
            <person name="Johnson S."/>
            <person name="Bishop-Lilly K.A."/>
            <person name="Detter C."/>
            <person name="Han C."/>
            <person name="Sozhamannan S."/>
            <person name="Rosenzweig C.N."/>
            <person name="Skowronski E.W."/>
        </authorList>
    </citation>
    <scope>NUCLEOTIDE SEQUENCE [LARGE SCALE GENOMIC DNA]</scope>
    <source>
        <strain evidence="4 5">MLST1</strain>
    </source>
</reference>
<keyword evidence="5" id="KW-1185">Reference proteome</keyword>
<dbReference type="Pfam" id="PF06082">
    <property type="entry name" value="YjbH"/>
    <property type="match status" value="1"/>
</dbReference>
<feature type="domain" description="Capsule biosynthesis GfcC-like N-terminal" evidence="3">
    <location>
        <begin position="16"/>
        <end position="145"/>
    </location>
</feature>
<keyword evidence="1" id="KW-0732">Signal</keyword>
<gene>
    <name evidence="4" type="ORF">CWE09_05920</name>
</gene>
<dbReference type="OrthoDB" id="19542at2"/>
<dbReference type="Pfam" id="PF06251">
    <property type="entry name" value="Caps_syn_GfcC_C"/>
    <property type="match status" value="1"/>
</dbReference>
<organism evidence="4 5">
    <name type="scientific">Aliidiomarina minuta</name>
    <dbReference type="NCBI Taxonomy" id="880057"/>
    <lineage>
        <taxon>Bacteria</taxon>
        <taxon>Pseudomonadati</taxon>
        <taxon>Pseudomonadota</taxon>
        <taxon>Gammaproteobacteria</taxon>
        <taxon>Alteromonadales</taxon>
        <taxon>Idiomarinaceae</taxon>
        <taxon>Aliidiomarina</taxon>
    </lineage>
</organism>
<dbReference type="InterPro" id="IPR010344">
    <property type="entry name" value="YbjH"/>
</dbReference>
<sequence>MGRARLMLSSLLFLASSGVTLTLNDQVELSWQEPVRLSQALTESVQHVEGHDVYWPGVRLVNSTDNSAEALKTQALEDLDLLHSYWQQRGKENKARVVLALRAQIQSLEVATQPYSDIDIASSRQFIGSNPLLKDADYRLVLPPRTEQLLVLGAVAEAGAYQLQGGATASQYLAKLLATDGLLKGYDRNSATLVRGQQVHQIDWAYYNREGFEAMPGDILWLPLRGLPRRFSGLNQDIAELLTQFVGFTEETPVHSPQLVTEQQVADANHWSRRDYKPTRSQSGGVGLMQNPTARMMDEGEISLTYADMDEYRRYAVSLQVLPWLEANAFYVQFPNRLYSQVPGFSGDTILTDKGFDVKFRLWQESYWLPEFSVGLRDFAGTGIFDSEYLVANKRFGAFDFSLGVGFGRLGTRDSISNPFCELSDDYCSRPRGMSGRGGQFEYDQWFKGQASLFGGVEWQTPWQPLRVKLEYEGNDYSADRAGVPIEPRTPWNVGVNYRVTDWFDLQASYERGDTLMFNFTLSTNFNGIEPIRVEPRKVQPAAPYAESLDDVNWSQMSRDLRSNYALANARFAMDGEDTVRVFSSPRRYRDYDENVERAARILADQLPETVTTYDIVDTEFFAPSISTRVDAEAFKARINFEDEQGPEQTAELFERSKADAYPENEEDWLFNPDYRFRTRFGAKPFFNQDFGSPEDFHIYQLGITGFARRWFTPNLEVFGELGFNIANNYHKFNYVSDTQDDLPPVRTNVRNYVENDVWLDSLQATYFSQITNDLYGMAYGGYIERMFGGAGYEMVYRPLDKSWAIGFDINRVRQRNFTGGTGFHDYETTTGFVSLYYQMPWLEDTMLQLDFGRFLAGDDGVNMTFQKRFDSGVTAGAFAALTNVSSEEYGEGSFTKGFFISIPFDLMSVRPTRQRVGMTWIPLARNGGRQLHRRVRLYDALDDRSPFYNR</sequence>
<dbReference type="Gene3D" id="3.10.560.10">
    <property type="entry name" value="Outer membrane lipoprotein wza domain like"/>
    <property type="match status" value="1"/>
</dbReference>
<dbReference type="Proteomes" id="UP000288293">
    <property type="component" value="Unassembled WGS sequence"/>
</dbReference>
<evidence type="ECO:0000313" key="5">
    <source>
        <dbReference type="Proteomes" id="UP000288293"/>
    </source>
</evidence>
<feature type="chain" id="PRO_5019301972" evidence="1">
    <location>
        <begin position="22"/>
        <end position="951"/>
    </location>
</feature>
<proteinExistence type="predicted"/>
<evidence type="ECO:0000313" key="4">
    <source>
        <dbReference type="EMBL" id="RUO26250.1"/>
    </source>
</evidence>
<accession>A0A432W818</accession>
<dbReference type="InterPro" id="IPR010425">
    <property type="entry name" value="Caps_synth_GfcC-like_C"/>
</dbReference>
<feature type="domain" description="Capsule biosynthesis GfcC-like C-terminal" evidence="2">
    <location>
        <begin position="165"/>
        <end position="244"/>
    </location>
</feature>
<name>A0A432W818_9GAMM</name>
<dbReference type="AlphaFoldDB" id="A0A432W818"/>
<dbReference type="InterPro" id="IPR046459">
    <property type="entry name" value="Caps_syn_GfcC_N"/>
</dbReference>
<feature type="signal peptide" evidence="1">
    <location>
        <begin position="1"/>
        <end position="21"/>
    </location>
</feature>
<evidence type="ECO:0000259" key="2">
    <source>
        <dbReference type="Pfam" id="PF06251"/>
    </source>
</evidence>
<dbReference type="Pfam" id="PF20616">
    <property type="entry name" value="Caps_syn_GfcC_N"/>
    <property type="match status" value="1"/>
</dbReference>
<evidence type="ECO:0000259" key="3">
    <source>
        <dbReference type="Pfam" id="PF20616"/>
    </source>
</evidence>
<comment type="caution">
    <text evidence="4">The sequence shown here is derived from an EMBL/GenBank/DDBJ whole genome shotgun (WGS) entry which is preliminary data.</text>
</comment>